<dbReference type="AlphaFoldDB" id="A0A560GK52"/>
<gene>
    <name evidence="2" type="ORF">FBZ90_12625</name>
</gene>
<reference evidence="2 3" key="1">
    <citation type="submission" date="2019-06" db="EMBL/GenBank/DDBJ databases">
        <title>Genomic Encyclopedia of Type Strains, Phase IV (KMG-V): Genome sequencing to study the core and pangenomes of soil and plant-associated prokaryotes.</title>
        <authorList>
            <person name="Whitman W."/>
        </authorList>
    </citation>
    <scope>NUCLEOTIDE SEQUENCE [LARGE SCALE GENOMIC DNA]</scope>
    <source>
        <strain evidence="2 3">BR 11622</strain>
    </source>
</reference>
<dbReference type="Proteomes" id="UP000315751">
    <property type="component" value="Unassembled WGS sequence"/>
</dbReference>
<keyword evidence="1" id="KW-1133">Transmembrane helix</keyword>
<dbReference type="RefSeq" id="WP_145736537.1">
    <property type="nucleotide sequence ID" value="NZ_VITR01000026.1"/>
</dbReference>
<name>A0A560GK52_9PROT</name>
<organism evidence="2 3">
    <name type="scientific">Nitrospirillum amazonense</name>
    <dbReference type="NCBI Taxonomy" id="28077"/>
    <lineage>
        <taxon>Bacteria</taxon>
        <taxon>Pseudomonadati</taxon>
        <taxon>Pseudomonadota</taxon>
        <taxon>Alphaproteobacteria</taxon>
        <taxon>Rhodospirillales</taxon>
        <taxon>Azospirillaceae</taxon>
        <taxon>Nitrospirillum</taxon>
    </lineage>
</organism>
<evidence type="ECO:0000256" key="1">
    <source>
        <dbReference type="SAM" id="Phobius"/>
    </source>
</evidence>
<evidence type="ECO:0000313" key="2">
    <source>
        <dbReference type="EMBL" id="TWB34325.1"/>
    </source>
</evidence>
<feature type="transmembrane region" description="Helical" evidence="1">
    <location>
        <begin position="127"/>
        <end position="158"/>
    </location>
</feature>
<sequence>MAFCSDCGKQLPSTAAAFCGHCGSQVGRMALTTVEPPSGAAYRMAAPGGAVAATTINPPPTKGGFVQTFGLDIRVAILTVIVDTLVFSGTIISLGTLYFFEIGAGLVLGFVTYKIQKNWYGDDHHAALIKALVIGLVTAIPAPISGLFTVPGGALGLIHMLRRK</sequence>
<keyword evidence="1" id="KW-0472">Membrane</keyword>
<dbReference type="EMBL" id="VITR01000026">
    <property type="protein sequence ID" value="TWB34325.1"/>
    <property type="molecule type" value="Genomic_DNA"/>
</dbReference>
<dbReference type="OrthoDB" id="192868at2"/>
<keyword evidence="1" id="KW-0812">Transmembrane</keyword>
<protein>
    <submittedName>
        <fullName evidence="2">Uncharacterized protein</fullName>
    </submittedName>
</protein>
<proteinExistence type="predicted"/>
<keyword evidence="3" id="KW-1185">Reference proteome</keyword>
<comment type="caution">
    <text evidence="2">The sequence shown here is derived from an EMBL/GenBank/DDBJ whole genome shotgun (WGS) entry which is preliminary data.</text>
</comment>
<accession>A0A560GK52</accession>
<evidence type="ECO:0000313" key="3">
    <source>
        <dbReference type="Proteomes" id="UP000315751"/>
    </source>
</evidence>